<accession>A0ABN0PQV4</accession>
<dbReference type="RefSeq" id="WP_248435654.1">
    <property type="nucleotide sequence ID" value="NZ_CP096205.1"/>
</dbReference>
<dbReference type="EMBL" id="CP096205">
    <property type="protein sequence ID" value="UPQ80032.1"/>
    <property type="molecule type" value="Genomic_DNA"/>
</dbReference>
<proteinExistence type="predicted"/>
<feature type="region of interest" description="Disordered" evidence="1">
    <location>
        <begin position="737"/>
        <end position="763"/>
    </location>
</feature>
<name>A0ABN0PQV4_9FLAO</name>
<evidence type="ECO:0000313" key="3">
    <source>
        <dbReference type="EMBL" id="UPQ80032.1"/>
    </source>
</evidence>
<keyword evidence="2" id="KW-0732">Signal</keyword>
<sequence>MNKFYLILTLVLAGFLHPVFAQVGVGTTTPQGALDVNSTTNGMLIPRVTLTSAIVANPVVNPQGGALQNGTLVYNTATNGTAPNNVVPGFYYWLTNRWVAIGGSIPAPTDAWAISGNAGTNSGTNFVGTTDNVDLHFRTNGSNKFRLPSASNQILGYGGSSASPTYSWDGGTDTGMWLQGANTIRFSTGGTARFQIPNEFQVHAMNRGTALLPFYSFSADANTGLFSPSADNLGLSTNGGERVRITNTAVGIGVTTPNAALDVTSTTSGFIAPRIILTATNVAAPVVNPNGGGAPLAGTIVYNTATAGTAPNNVTPGYYYWDGARWVRMEGGATASAHNTLDLAYDEGGAGAGRAIVADAGSVLISGNNSDSGLQIINNSTASGVSGQYNSVINNGTIAYVADVNADGVGVLIDHNDTNNPYSGLQVTTLSNNTNSAGIYASSVGTSSALAIEGGFGGTSTIDAMTSTNFRTNGGAAIDALGAIGIRSTSQVNGGSAYSGYLNATQGTAGQFNGAGTGSLTPSSLFTGNQRYGLVSQGTLVGTNSSFTGTVGAAFEGVMSYYGYNILFSTAIAFNDLWDIYFRSSQPNSNKTLIANVIGPGVNATTIKKDDKTFVMPAVSAPESLFQDYGTGRLINGRAQIKIDEILSDNILVDERHPLKVFIQLEGECNGVYVTNKSAKGFDVIELANGNSNVEFSYSLVATRASVKITKEDGSQSELNYSARYMNIDAEPTTIPLIEDKGSDRTNPIKKLNQSKKEIESKK</sequence>
<feature type="signal peptide" evidence="2">
    <location>
        <begin position="1"/>
        <end position="21"/>
    </location>
</feature>
<feature type="chain" id="PRO_5046962753" evidence="2">
    <location>
        <begin position="22"/>
        <end position="763"/>
    </location>
</feature>
<keyword evidence="4" id="KW-1185">Reference proteome</keyword>
<evidence type="ECO:0000256" key="1">
    <source>
        <dbReference type="SAM" id="MobiDB-lite"/>
    </source>
</evidence>
<evidence type="ECO:0000313" key="4">
    <source>
        <dbReference type="Proteomes" id="UP000830583"/>
    </source>
</evidence>
<reference evidence="3" key="1">
    <citation type="submission" date="2022-04" db="EMBL/GenBank/DDBJ databases">
        <title>Consumption of N2O by Flavobacterium azooxidireducens sp. nov. isolated from Decomposing Leaf Litter of Phragmites australis (Cav.).</title>
        <authorList>
            <person name="Behrendt U."/>
            <person name="Spanner T."/>
            <person name="Augustin J."/>
            <person name="Horn M.A."/>
            <person name="Kolb S."/>
            <person name="Ulrich A."/>
        </authorList>
    </citation>
    <scope>NUCLEOTIDE SEQUENCE</scope>
    <source>
        <strain evidence="3">IGB 4-14</strain>
    </source>
</reference>
<protein>
    <submittedName>
        <fullName evidence="3">Uncharacterized protein</fullName>
    </submittedName>
</protein>
<dbReference type="Proteomes" id="UP000830583">
    <property type="component" value="Chromosome"/>
</dbReference>
<evidence type="ECO:0000256" key="2">
    <source>
        <dbReference type="SAM" id="SignalP"/>
    </source>
</evidence>
<gene>
    <name evidence="3" type="ORF">M0M57_04150</name>
</gene>
<organism evidence="3 4">
    <name type="scientific">Flavobacterium azooxidireducens</name>
    <dbReference type="NCBI Taxonomy" id="1871076"/>
    <lineage>
        <taxon>Bacteria</taxon>
        <taxon>Pseudomonadati</taxon>
        <taxon>Bacteroidota</taxon>
        <taxon>Flavobacteriia</taxon>
        <taxon>Flavobacteriales</taxon>
        <taxon>Flavobacteriaceae</taxon>
        <taxon>Flavobacterium</taxon>
    </lineage>
</organism>